<name>A0A8S0UQH2_OLEEU</name>
<dbReference type="Gene3D" id="2.40.50.150">
    <property type="match status" value="1"/>
</dbReference>
<dbReference type="Gene3D" id="2.40.50.40">
    <property type="match status" value="1"/>
</dbReference>
<evidence type="ECO:0000256" key="2">
    <source>
        <dbReference type="ARBA" id="ARBA00006835"/>
    </source>
</evidence>
<keyword evidence="3 12" id="KW-0240">DNA-directed RNA polymerase</keyword>
<comment type="similarity">
    <text evidence="2 11">Belongs to the RNA polymerase beta chain family.</text>
</comment>
<dbReference type="Pfam" id="PF06883">
    <property type="entry name" value="RNA_pol_Rpa2_4"/>
    <property type="match status" value="1"/>
</dbReference>
<keyword evidence="7" id="KW-0863">Zinc-finger</keyword>
<dbReference type="InterPro" id="IPR007645">
    <property type="entry name" value="RNA_pol_Rpb2_3"/>
</dbReference>
<dbReference type="AlphaFoldDB" id="A0A8S0UQH2"/>
<dbReference type="InterPro" id="IPR023779">
    <property type="entry name" value="Chromodomain_CS"/>
</dbReference>
<dbReference type="SMART" id="SM00298">
    <property type="entry name" value="CHROMO"/>
    <property type="match status" value="1"/>
</dbReference>
<dbReference type="GO" id="GO:0006351">
    <property type="term" value="P:DNA-templated transcription"/>
    <property type="evidence" value="ECO:0007669"/>
    <property type="project" value="InterPro"/>
</dbReference>
<dbReference type="SUPFAM" id="SSF64484">
    <property type="entry name" value="beta and beta-prime subunits of DNA dependent RNA-polymerase"/>
    <property type="match status" value="1"/>
</dbReference>
<reference evidence="14 15" key="1">
    <citation type="submission" date="2019-12" db="EMBL/GenBank/DDBJ databases">
        <authorList>
            <person name="Alioto T."/>
            <person name="Alioto T."/>
            <person name="Gomez Garrido J."/>
        </authorList>
    </citation>
    <scope>NUCLEOTIDE SEQUENCE [LARGE SCALE GENOMIC DNA]</scope>
</reference>
<keyword evidence="9 12" id="KW-0804">Transcription</keyword>
<proteinExistence type="inferred from homology"/>
<evidence type="ECO:0000256" key="12">
    <source>
        <dbReference type="RuleBase" id="RU363031"/>
    </source>
</evidence>
<dbReference type="PROSITE" id="PS01166">
    <property type="entry name" value="RNA_POL_BETA"/>
    <property type="match status" value="1"/>
</dbReference>
<dbReference type="InterPro" id="IPR000953">
    <property type="entry name" value="Chromo/chromo_shadow_dom"/>
</dbReference>
<keyword evidence="5 12" id="KW-0548">Nucleotidyltransferase</keyword>
<dbReference type="FunFam" id="3.90.1800.10:FF:000004">
    <property type="entry name" value="DNA-directed RNA polymerase subunit beta"/>
    <property type="match status" value="1"/>
</dbReference>
<comment type="catalytic activity">
    <reaction evidence="12">
        <text>RNA(n) + a ribonucleoside 5'-triphosphate = RNA(n+1) + diphosphate</text>
        <dbReference type="Rhea" id="RHEA:21248"/>
        <dbReference type="Rhea" id="RHEA-COMP:14527"/>
        <dbReference type="Rhea" id="RHEA-COMP:17342"/>
        <dbReference type="ChEBI" id="CHEBI:33019"/>
        <dbReference type="ChEBI" id="CHEBI:61557"/>
        <dbReference type="ChEBI" id="CHEBI:140395"/>
        <dbReference type="EC" id="2.7.7.6"/>
    </reaction>
</comment>
<organism evidence="14 15">
    <name type="scientific">Olea europaea subsp. europaea</name>
    <dbReference type="NCBI Taxonomy" id="158383"/>
    <lineage>
        <taxon>Eukaryota</taxon>
        <taxon>Viridiplantae</taxon>
        <taxon>Streptophyta</taxon>
        <taxon>Embryophyta</taxon>
        <taxon>Tracheophyta</taxon>
        <taxon>Spermatophyta</taxon>
        <taxon>Magnoliopsida</taxon>
        <taxon>eudicotyledons</taxon>
        <taxon>Gunneridae</taxon>
        <taxon>Pentapetalae</taxon>
        <taxon>asterids</taxon>
        <taxon>lamiids</taxon>
        <taxon>Lamiales</taxon>
        <taxon>Oleaceae</taxon>
        <taxon>Oleeae</taxon>
        <taxon>Olea</taxon>
    </lineage>
</organism>
<evidence type="ECO:0000256" key="9">
    <source>
        <dbReference type="ARBA" id="ARBA00023163"/>
    </source>
</evidence>
<dbReference type="FunFam" id="2.40.270.10:FF:000011">
    <property type="entry name" value="DNA-directed RNA polymerase subunit beta"/>
    <property type="match status" value="1"/>
</dbReference>
<keyword evidence="6" id="KW-0479">Metal-binding</keyword>
<evidence type="ECO:0000313" key="14">
    <source>
        <dbReference type="EMBL" id="CAA3022494.1"/>
    </source>
</evidence>
<dbReference type="InterPro" id="IPR023780">
    <property type="entry name" value="Chromo_domain"/>
</dbReference>
<evidence type="ECO:0000259" key="13">
    <source>
        <dbReference type="PROSITE" id="PS50013"/>
    </source>
</evidence>
<evidence type="ECO:0000256" key="10">
    <source>
        <dbReference type="ARBA" id="ARBA00023242"/>
    </source>
</evidence>
<dbReference type="InterPro" id="IPR007641">
    <property type="entry name" value="RNA_pol_Rpb2_7"/>
</dbReference>
<dbReference type="InterPro" id="IPR056924">
    <property type="entry name" value="SH3_Tf2-1"/>
</dbReference>
<sequence>MADALYPFECRQAKLTYAGKFLVDIYFQYADGAPIREKFNFGQFPIMLKILIPPSSELVGNFIPLGMCTSCCHLALLPFDLVSVKFGCHHLHLSRCIVRNNKSAMYFGYPVSGYAGLVYVGDFSYIRIGDQVLVKILPQQFKAYRSVHKGLVRRYEGPFPVIAKVGKVSYRLDLPSTLKIHPVFHVSMLKPYHEDMEDPSRGESQRAPPIVTKSFDKEVDKVLADRIVRRRGVPPCQQFLIKWKGLPESEATWESQEDLWQFEDKLKHYAEKLQDWLLRVKRLLQDEIDNGTKKFELSSLADVKKVIDKNSPRHISAAVENLLKTGRLVTQSGLDLQQRAGMTVQADRLNFLRFISHFRAVHRGASFAGLRTTSVRKLLPESWGFLCPVHTPDGEPCGLLNHMTSSCRITSNYDSKGNVRDFLKVRMSILSVLVGMGMTPSLPKLLQAGPPEVLSVLLDGRIVGYIPSDIVGNAVSHLRRLKVAATSIPEDLEVGYIPPSMGGAYPGLYLSTSASRFVRPVYNISIPPEESNKVELIGPFEQVYMEISCPDGGDGGRKNAFPATHEEIHPTGILSVVANLTPWSDHNQSPRNMYQCQMGKQTMGFSSQAINCRADQKLYHLQTPQTPIVRTKAYEKYNIDDYPLGTNAIVAVLAYSGYDMEDAMVLNKSSVDRGMCHGYIYQTETIDLNEQGIKADRSQRTFGRSNLDKSSHQFIDIDGLPYVGQRINPNDPFYSIYDEVTSKVTNIKLKGSEPVVVDHVAVDVKNKKHLQKANIRLRRTRNPIIGDKFSSRHGQKGVCSQLWPDVDMPFSGVTGMRPDLIINPHAFPSRMTIAMLLESIAAKGGALHGNFVDATPFSSSIKKNTGGSENETTSLVDELGSLLIARGFNYHGVEVLYSGVYGTELTCEIFIGPVYYQRLRHMVSDKFQVRSTGTVDQVTRQPIKGRKRGGGIRFGEMERDSLLAHGAAYLLHDRLHTSSDHHIADVCSLCGSILTTSIIQSQKRAVREMIGDLPPGRAPKKVTCVACQSSKGMETVAMPYVFRYLAAELAAMNIKMTLQLSNGSGA</sequence>
<dbReference type="PANTHER" id="PTHR20856">
    <property type="entry name" value="DNA-DIRECTED RNA POLYMERASE I SUBUNIT 2"/>
    <property type="match status" value="1"/>
</dbReference>
<dbReference type="Gene3D" id="3.90.1100.10">
    <property type="match status" value="1"/>
</dbReference>
<dbReference type="EC" id="2.7.7.6" evidence="12"/>
<evidence type="ECO:0000256" key="6">
    <source>
        <dbReference type="ARBA" id="ARBA00022723"/>
    </source>
</evidence>
<evidence type="ECO:0000256" key="11">
    <source>
        <dbReference type="RuleBase" id="RU000434"/>
    </source>
</evidence>
<evidence type="ECO:0000256" key="7">
    <source>
        <dbReference type="ARBA" id="ARBA00022771"/>
    </source>
</evidence>
<dbReference type="GO" id="GO:0009561">
    <property type="term" value="P:megagametogenesis"/>
    <property type="evidence" value="ECO:0007669"/>
    <property type="project" value="UniProtKB-ARBA"/>
</dbReference>
<evidence type="ECO:0000256" key="3">
    <source>
        <dbReference type="ARBA" id="ARBA00022478"/>
    </source>
</evidence>
<dbReference type="GO" id="GO:0000428">
    <property type="term" value="C:DNA-directed RNA polymerase complex"/>
    <property type="evidence" value="ECO:0007669"/>
    <property type="project" value="UniProtKB-KW"/>
</dbReference>
<dbReference type="CDD" id="cd00653">
    <property type="entry name" value="RNA_pol_B_RPB2"/>
    <property type="match status" value="1"/>
</dbReference>
<dbReference type="Gramene" id="OE9A017948T2">
    <property type="protein sequence ID" value="OE9A017948C2"/>
    <property type="gene ID" value="OE9A017948"/>
</dbReference>
<evidence type="ECO:0000256" key="4">
    <source>
        <dbReference type="ARBA" id="ARBA00022679"/>
    </source>
</evidence>
<comment type="caution">
    <text evidence="14">The sequence shown here is derived from an EMBL/GenBank/DDBJ whole genome shotgun (WGS) entry which is preliminary data.</text>
</comment>
<dbReference type="InterPro" id="IPR015712">
    <property type="entry name" value="DNA-dir_RNA_pol_su2"/>
</dbReference>
<dbReference type="GO" id="GO:0032549">
    <property type="term" value="F:ribonucleoside binding"/>
    <property type="evidence" value="ECO:0007669"/>
    <property type="project" value="InterPro"/>
</dbReference>
<dbReference type="FunFam" id="2.40.270.10:FF:000006">
    <property type="entry name" value="DNA-directed RNA polymerase subunit beta"/>
    <property type="match status" value="1"/>
</dbReference>
<comment type="subcellular location">
    <subcellularLocation>
        <location evidence="1">Nucleus</location>
    </subcellularLocation>
</comment>
<evidence type="ECO:0000313" key="15">
    <source>
        <dbReference type="Proteomes" id="UP000594638"/>
    </source>
</evidence>
<dbReference type="EMBL" id="CACTIH010009070">
    <property type="protein sequence ID" value="CAA3022494.1"/>
    <property type="molecule type" value="Genomic_DNA"/>
</dbReference>
<dbReference type="Proteomes" id="UP000594638">
    <property type="component" value="Unassembled WGS sequence"/>
</dbReference>
<dbReference type="PROSITE" id="PS00598">
    <property type="entry name" value="CHROMO_1"/>
    <property type="match status" value="1"/>
</dbReference>
<protein>
    <recommendedName>
        <fullName evidence="12">DNA-directed RNA polymerase subunit beta</fullName>
        <ecNumber evidence="12">2.7.7.6</ecNumber>
    </recommendedName>
</protein>
<dbReference type="InterPro" id="IPR007120">
    <property type="entry name" value="DNA-dir_RNAP_su2_dom"/>
</dbReference>
<dbReference type="Gene3D" id="3.90.1800.10">
    <property type="entry name" value="RNA polymerase alpha subunit dimerisation domain"/>
    <property type="match status" value="1"/>
</dbReference>
<dbReference type="OrthoDB" id="10248617at2759"/>
<dbReference type="Pfam" id="PF24626">
    <property type="entry name" value="SH3_Tf2-1"/>
    <property type="match status" value="1"/>
</dbReference>
<dbReference type="Pfam" id="PF00385">
    <property type="entry name" value="Chromo"/>
    <property type="match status" value="1"/>
</dbReference>
<evidence type="ECO:0000256" key="5">
    <source>
        <dbReference type="ARBA" id="ARBA00022695"/>
    </source>
</evidence>
<dbReference type="GO" id="GO:0005634">
    <property type="term" value="C:nucleus"/>
    <property type="evidence" value="ECO:0007669"/>
    <property type="project" value="UniProtKB-SubCell"/>
</dbReference>
<dbReference type="GO" id="GO:0003677">
    <property type="term" value="F:DNA binding"/>
    <property type="evidence" value="ECO:0007669"/>
    <property type="project" value="InterPro"/>
</dbReference>
<dbReference type="InterPro" id="IPR009674">
    <property type="entry name" value="Rpa2_dom_4"/>
</dbReference>
<dbReference type="InterPro" id="IPR007121">
    <property type="entry name" value="RNA_pol_bsu_CS"/>
</dbReference>
<dbReference type="Pfam" id="PF00562">
    <property type="entry name" value="RNA_pol_Rpb2_6"/>
    <property type="match status" value="1"/>
</dbReference>
<dbReference type="SUPFAM" id="SSF54160">
    <property type="entry name" value="Chromo domain-like"/>
    <property type="match status" value="1"/>
</dbReference>
<gene>
    <name evidence="14" type="ORF">OLEA9_A017948</name>
</gene>
<keyword evidence="15" id="KW-1185">Reference proteome</keyword>
<dbReference type="InterPro" id="IPR037033">
    <property type="entry name" value="DNA-dir_RNAP_su2_hyb_sf"/>
</dbReference>
<keyword evidence="10" id="KW-0539">Nucleus</keyword>
<keyword evidence="8" id="KW-0862">Zinc</keyword>
<dbReference type="Gene3D" id="2.40.270.10">
    <property type="entry name" value="DNA-directed RNA polymerase, subunit 2, domain 6"/>
    <property type="match status" value="1"/>
</dbReference>
<keyword evidence="4 12" id="KW-0808">Transferase</keyword>
<evidence type="ECO:0000256" key="1">
    <source>
        <dbReference type="ARBA" id="ARBA00004123"/>
    </source>
</evidence>
<feature type="domain" description="Chromo" evidence="13">
    <location>
        <begin position="217"/>
        <end position="281"/>
    </location>
</feature>
<accession>A0A8S0UQH2</accession>
<dbReference type="GO" id="GO:0003899">
    <property type="term" value="F:DNA-directed RNA polymerase activity"/>
    <property type="evidence" value="ECO:0007669"/>
    <property type="project" value="UniProtKB-EC"/>
</dbReference>
<dbReference type="Pfam" id="PF04565">
    <property type="entry name" value="RNA_pol_Rpb2_3"/>
    <property type="match status" value="1"/>
</dbReference>
<dbReference type="Pfam" id="PF04560">
    <property type="entry name" value="RNA_pol_Rpb2_7"/>
    <property type="match status" value="1"/>
</dbReference>
<evidence type="ECO:0000256" key="8">
    <source>
        <dbReference type="ARBA" id="ARBA00022833"/>
    </source>
</evidence>
<dbReference type="InterPro" id="IPR014724">
    <property type="entry name" value="RNA_pol_RPB2_OB-fold"/>
</dbReference>
<dbReference type="GO" id="GO:0008270">
    <property type="term" value="F:zinc ion binding"/>
    <property type="evidence" value="ECO:0007669"/>
    <property type="project" value="UniProtKB-KW"/>
</dbReference>
<comment type="function">
    <text evidence="12">DNA-dependent RNA polymerase catalyzes the transcription of DNA into RNA using the four ribonucleoside triphosphates as substrates.</text>
</comment>
<dbReference type="InterPro" id="IPR016197">
    <property type="entry name" value="Chromo-like_dom_sf"/>
</dbReference>
<dbReference type="PROSITE" id="PS50013">
    <property type="entry name" value="CHROMO_2"/>
    <property type="match status" value="1"/>
</dbReference>